<dbReference type="Proteomes" id="UP000790787">
    <property type="component" value="Chromosome 21"/>
</dbReference>
<accession>A0AC58TLG7</accession>
<gene>
    <name evidence="2" type="primary">LOC107773410</name>
</gene>
<organism evidence="1 2">
    <name type="scientific">Nicotiana tabacum</name>
    <name type="common">Common tobacco</name>
    <dbReference type="NCBI Taxonomy" id="4097"/>
    <lineage>
        <taxon>Eukaryota</taxon>
        <taxon>Viridiplantae</taxon>
        <taxon>Streptophyta</taxon>
        <taxon>Embryophyta</taxon>
        <taxon>Tracheophyta</taxon>
        <taxon>Spermatophyta</taxon>
        <taxon>Magnoliopsida</taxon>
        <taxon>eudicotyledons</taxon>
        <taxon>Gunneridae</taxon>
        <taxon>Pentapetalae</taxon>
        <taxon>asterids</taxon>
        <taxon>lamiids</taxon>
        <taxon>Solanales</taxon>
        <taxon>Solanaceae</taxon>
        <taxon>Nicotianoideae</taxon>
        <taxon>Nicotianeae</taxon>
        <taxon>Nicotiana</taxon>
    </lineage>
</organism>
<evidence type="ECO:0000313" key="1">
    <source>
        <dbReference type="Proteomes" id="UP000790787"/>
    </source>
</evidence>
<protein>
    <submittedName>
        <fullName evidence="2">Disease resistance protein Roq1-like</fullName>
    </submittedName>
</protein>
<reference evidence="1" key="1">
    <citation type="journal article" date="2014" name="Nat. Commun.">
        <title>The tobacco genome sequence and its comparison with those of tomato and potato.</title>
        <authorList>
            <person name="Sierro N."/>
            <person name="Battey J.N."/>
            <person name="Ouadi S."/>
            <person name="Bakaher N."/>
            <person name="Bovet L."/>
            <person name="Willig A."/>
            <person name="Goepfert S."/>
            <person name="Peitsch M.C."/>
            <person name="Ivanov N.V."/>
        </authorList>
    </citation>
    <scope>NUCLEOTIDE SEQUENCE [LARGE SCALE GENOMIC DNA]</scope>
</reference>
<name>A0AC58TLG7_TOBAC</name>
<keyword evidence="1" id="KW-1185">Reference proteome</keyword>
<proteinExistence type="predicted"/>
<dbReference type="RefSeq" id="XP_075098074.1">
    <property type="nucleotide sequence ID" value="XM_075241973.1"/>
</dbReference>
<sequence>MMQKSCLLPSSSLSVGHTFRWSYDVFLSFRGEDVRKTFVDHLYVALQQKGIHTFKDDEKLERGKSISPDLMRATEESRIALIIFSKNYADSKWCLDELMKIMECNKQKGQIVLPVFYDVDPSTVRKQKSSFGEAFSNHEISCFKDNKVQKWRAALEEAANLSGWDLPNTANAHEAKVIKQIVEDMMAKLGGQRHAINAENLVGMESQMQKVYKMLGIGSGGVHFVGIFGMSGVGKTTLARVIYDNISSQFEGACFLHEVRDRSEKQGLARLQEILLSKILVIKDLRINNLFEGLNMQRQRLRFKKVLLVLDDVDHIDQLDVLAQKREWFGSGSRIIITTKDKHLLVKHDVEKIYKMRTLSEDESLQLFKQYAFKKNHPTKKFEDLSAQVIKYSAGLPLALKVLGSFLYGRDLAEWRSEVERLKQIPEDEILRKLEPSFTGLKSIDQMIFLDIACFFTGKKKDSVTRILKSFNFSPVIGLKVLMEKSLITISEGRILMHQLIQEMGWHIVRREAFDYPRKYSRLWKSEDISHVLARNMGTEKIEGISLNLTKTLTDISHALERNLGTEKIKGISLNLTIVKEVNVSATAFMQMTRLRFLKIKNAYVSQGPDILPSELSWLSWHGYPSKSLPISFQGERLVSLKLKNSRIIQLWKGSKVLGQLKYINLSHSHKLIRTPDFSGTPNLERLVLEECTSLVEINFSVGDLKKLVLLKLKNCINLKTLPKSIQLENLEVLILSGCSKLKLFPEIEDGMNRLSELYLEATSLSELPASVEKLSRVKVINLSSCKHLESLPNSIVRLKCLKELNVSRCSKLKSLPDDLGSLVGLEGLHCDDTPIQMIPSTISLLKNLKHLSLRRCNALGLQVRSSISRESMGLVFSNLSGLCSLTMLDIGGCSISDGGILCNLGFLPSLAELNLGGNTFTNISASSISGLTRLKVLQLVGCSRLEHFPELPQAIEEVHADECISLKSIDQLAKYPTLRRLSLSQCHQLHDTDMVDALWSNMLKGLYVLRNDLSICIPGSQIPMWFTYKNFGENVTLTLANNWYTDNLWGFAFCIVFERMEWCGLYDGYLQPSLGFPVNLKFKTYDGKEGDIRSIIGIKGGDMSIRNSEHTLLSYVPSRRFLQPYNNEVYCPNDWIEIVAYSTVQFDSKAWGTRLVYLDDIIEAPRNKMMQKSSSSFSSVQTFRWSYDVFLSFRGEDVRKTFVDHLYVALQQRGIHTFNDDEKLERGKSISPDLIRAIEEARIALIIFSKNYADSKWCLDELMKIMECNKQKGQIVLPVFYDVDPSTVRKQKSSFGEAFSNHEISCFKDNKVEKWRAALEEAANLSGWDLPNTANVHEAKVIKQIVEDIMAKLGGRRQASNAENLVGMESHMQKVYKMLQVGYDGVHFVGILGMSGVGKTTLARVIYDNIRIQFEGACFLHEVGDRSAKQGLERLQEILLSEILVIKDVRISDSFEGANMQKQRLPRKKVLLVLDDVDRRDQLDVLAGEREWFGPGSRIIVTTKDKHLLVKHRVEKIYRMRTLSEYESLQLFKRHAFKKSYPTKEFDHLSVQVIKHTAGLPLALKVLGSFLYGRDLVEWTSEVEWLNTIPGNEILKKLERSFTGLNSIEQKIFLDIACFFTGKKKDSVTRILESFNFRPAIGIKVLMEKSLITISKGRILMHQLVQEMGWHIVRREAYDDPRIYSRLWKREDISPVLERNFGTEKIEGISLNLTSEEEVNVSHKAFTQMTRLRFLKFRNVYVCQGPDFLSDELRWLDWHEYPSKSLPISFQGEQLVALNLKNSCIIQLWNTSKVLDKLKYINLSHSQKLIRTPDFSGTPNLERLVLEECTSLVEINFSVSDLGKLVLLNLKNCRNLKTLPKSIRLENLEVLILSGCSKLKVFPEIEETMNHLAKLCLEATALSELPASVEKLSGVTVINLSYCKHLESLPSSIFRLKCLKTLDVSGCSKLKNLPEDLGLLVGSHP</sequence>
<reference evidence="2" key="2">
    <citation type="submission" date="2025-08" db="UniProtKB">
        <authorList>
            <consortium name="RefSeq"/>
        </authorList>
    </citation>
    <scope>IDENTIFICATION</scope>
    <source>
        <tissue evidence="2">Leaf</tissue>
    </source>
</reference>
<evidence type="ECO:0000313" key="2">
    <source>
        <dbReference type="RefSeq" id="XP_075098074.1"/>
    </source>
</evidence>